<dbReference type="PROSITE" id="PS51886">
    <property type="entry name" value="TLDC"/>
    <property type="match status" value="1"/>
</dbReference>
<gene>
    <name evidence="2" type="ORF">M569_04278</name>
</gene>
<name>S8CUL4_9LAMI</name>
<reference evidence="2 3" key="1">
    <citation type="journal article" date="2013" name="BMC Genomics">
        <title>The miniature genome of a carnivorous plant Genlisea aurea contains a low number of genes and short non-coding sequences.</title>
        <authorList>
            <person name="Leushkin E.V."/>
            <person name="Sutormin R.A."/>
            <person name="Nabieva E.R."/>
            <person name="Penin A.A."/>
            <person name="Kondrashov A.S."/>
            <person name="Logacheva M.D."/>
        </authorList>
    </citation>
    <scope>NUCLEOTIDE SEQUENCE [LARGE SCALE GENOMIC DNA]</scope>
</reference>
<dbReference type="InterPro" id="IPR006571">
    <property type="entry name" value="TLDc_dom"/>
</dbReference>
<feature type="non-terminal residue" evidence="2">
    <location>
        <position position="1"/>
    </location>
</feature>
<accession>S8CUL4</accession>
<dbReference type="Pfam" id="PF07534">
    <property type="entry name" value="TLD"/>
    <property type="match status" value="1"/>
</dbReference>
<sequence length="263" mass="29515">KPRFLPLEGRAWAISLTLRPPMCEEILKSCFPDNVDKMNENLIYRSSVHGKGLNRFWANVEGYGGSMLLLISACDVEKSSTARSWIIGAIVHQGFQNKDAFYGTSGSLYAIAPVFHVMPSAAGKERNFVYSHLHPAGSRAYEPRPKAVGIAFGGSGGNERVFLDEDFGRVTVRHHAVDKTYQHGALFPNQGFLATVARVQEVEVRGLGGRKAQQVQDSYKKREQLFTEQRRKVDLKTFANWEDSPEKMMMDMMSDPNAVKRED</sequence>
<dbReference type="Proteomes" id="UP000015453">
    <property type="component" value="Unassembled WGS sequence"/>
</dbReference>
<dbReference type="OrthoDB" id="289228at2759"/>
<evidence type="ECO:0000313" key="3">
    <source>
        <dbReference type="Proteomes" id="UP000015453"/>
    </source>
</evidence>
<keyword evidence="3" id="KW-1185">Reference proteome</keyword>
<protein>
    <recommendedName>
        <fullName evidence="1">TLDc domain-containing protein</fullName>
    </recommendedName>
</protein>
<dbReference type="AlphaFoldDB" id="S8CUL4"/>
<feature type="domain" description="TLDc" evidence="1">
    <location>
        <begin position="17"/>
        <end position="208"/>
    </location>
</feature>
<feature type="non-terminal residue" evidence="2">
    <location>
        <position position="263"/>
    </location>
</feature>
<organism evidence="2 3">
    <name type="scientific">Genlisea aurea</name>
    <dbReference type="NCBI Taxonomy" id="192259"/>
    <lineage>
        <taxon>Eukaryota</taxon>
        <taxon>Viridiplantae</taxon>
        <taxon>Streptophyta</taxon>
        <taxon>Embryophyta</taxon>
        <taxon>Tracheophyta</taxon>
        <taxon>Spermatophyta</taxon>
        <taxon>Magnoliopsida</taxon>
        <taxon>eudicotyledons</taxon>
        <taxon>Gunneridae</taxon>
        <taxon>Pentapetalae</taxon>
        <taxon>asterids</taxon>
        <taxon>lamiids</taxon>
        <taxon>Lamiales</taxon>
        <taxon>Lentibulariaceae</taxon>
        <taxon>Genlisea</taxon>
    </lineage>
</organism>
<evidence type="ECO:0000313" key="2">
    <source>
        <dbReference type="EMBL" id="EPS70485.1"/>
    </source>
</evidence>
<dbReference type="EMBL" id="AUSU01001662">
    <property type="protein sequence ID" value="EPS70485.1"/>
    <property type="molecule type" value="Genomic_DNA"/>
</dbReference>
<comment type="caution">
    <text evidence="2">The sequence shown here is derived from an EMBL/GenBank/DDBJ whole genome shotgun (WGS) entry which is preliminary data.</text>
</comment>
<proteinExistence type="predicted"/>
<dbReference type="PANTHER" id="PTHR23354:SF104">
    <property type="entry name" value="TLD-DOMAIN CONTAINING NUCLEOLAR PROTEIN"/>
    <property type="match status" value="1"/>
</dbReference>
<dbReference type="SMART" id="SM00584">
    <property type="entry name" value="TLDc"/>
    <property type="match status" value="1"/>
</dbReference>
<dbReference type="PANTHER" id="PTHR23354">
    <property type="entry name" value="NUCLEOLAR PROTEIN 7/ESTROGEN RECEPTOR COACTIVATOR-RELATED"/>
    <property type="match status" value="1"/>
</dbReference>
<evidence type="ECO:0000259" key="1">
    <source>
        <dbReference type="PROSITE" id="PS51886"/>
    </source>
</evidence>